<feature type="compositionally biased region" description="Polar residues" evidence="1">
    <location>
        <begin position="23"/>
        <end position="43"/>
    </location>
</feature>
<proteinExistence type="predicted"/>
<dbReference type="Proteomes" id="UP000503447">
    <property type="component" value="Chromosome"/>
</dbReference>
<feature type="compositionally biased region" description="Polar residues" evidence="1">
    <location>
        <begin position="95"/>
        <end position="111"/>
    </location>
</feature>
<evidence type="ECO:0000313" key="2">
    <source>
        <dbReference type="EMBL" id="QJW93064.1"/>
    </source>
</evidence>
<organism evidence="2 3">
    <name type="scientific">Frigoriglobus tundricola</name>
    <dbReference type="NCBI Taxonomy" id="2774151"/>
    <lineage>
        <taxon>Bacteria</taxon>
        <taxon>Pseudomonadati</taxon>
        <taxon>Planctomycetota</taxon>
        <taxon>Planctomycetia</taxon>
        <taxon>Gemmatales</taxon>
        <taxon>Gemmataceae</taxon>
        <taxon>Frigoriglobus</taxon>
    </lineage>
</organism>
<name>A0A6M5YHR6_9BACT</name>
<dbReference type="KEGG" id="ftj:FTUN_0566"/>
<reference evidence="3" key="1">
    <citation type="submission" date="2020-05" db="EMBL/GenBank/DDBJ databases">
        <title>Frigoriglobus tundricola gen. nov., sp. nov., a psychrotolerant cellulolytic planctomycete of the family Gemmataceae with two divergent copies of 16S rRNA gene.</title>
        <authorList>
            <person name="Kulichevskaya I.S."/>
            <person name="Ivanova A.A."/>
            <person name="Naumoff D.G."/>
            <person name="Beletsky A.V."/>
            <person name="Rijpstra W.I.C."/>
            <person name="Sinninghe Damste J.S."/>
            <person name="Mardanov A.V."/>
            <person name="Ravin N.V."/>
            <person name="Dedysh S.N."/>
        </authorList>
    </citation>
    <scope>NUCLEOTIDE SEQUENCE [LARGE SCALE GENOMIC DNA]</scope>
    <source>
        <strain evidence="3">PL17</strain>
    </source>
</reference>
<evidence type="ECO:0000313" key="3">
    <source>
        <dbReference type="Proteomes" id="UP000503447"/>
    </source>
</evidence>
<accession>A0A6M5YHR6</accession>
<evidence type="ECO:0000256" key="1">
    <source>
        <dbReference type="SAM" id="MobiDB-lite"/>
    </source>
</evidence>
<sequence length="120" mass="12780">MRRSKSNLWHQKTQMVFAVPNHSRGTSSLSLVPNSGDSRSVAVTSGAVRVPRVGAGGSQEVPRPRSPAPTTPASSRSPQIGWQTPARRPIGSLVPSGSRTKATARQSTSTRPVGRLSQHY</sequence>
<keyword evidence="3" id="KW-1185">Reference proteome</keyword>
<feature type="region of interest" description="Disordered" evidence="1">
    <location>
        <begin position="19"/>
        <end position="120"/>
    </location>
</feature>
<gene>
    <name evidence="2" type="ORF">FTUN_0566</name>
</gene>
<dbReference type="EMBL" id="CP053452">
    <property type="protein sequence ID" value="QJW93064.1"/>
    <property type="molecule type" value="Genomic_DNA"/>
</dbReference>
<dbReference type="AlphaFoldDB" id="A0A6M5YHR6"/>
<protein>
    <submittedName>
        <fullName evidence="2">Uncharacterized protein</fullName>
    </submittedName>
</protein>